<feature type="region of interest" description="Disordered" evidence="12">
    <location>
        <begin position="1"/>
        <end position="32"/>
    </location>
</feature>
<keyword evidence="13" id="KW-0472">Membrane</keyword>
<dbReference type="SMART" id="SM00235">
    <property type="entry name" value="ZnMc"/>
    <property type="match status" value="1"/>
</dbReference>
<proteinExistence type="predicted"/>
<evidence type="ECO:0000256" key="5">
    <source>
        <dbReference type="ARBA" id="ARBA00022833"/>
    </source>
</evidence>
<keyword evidence="7" id="KW-0865">Zymogen</keyword>
<dbReference type="STRING" id="7168.A0A182NXU8"/>
<dbReference type="PANTHER" id="PTHR10127:SF780">
    <property type="entry name" value="METALLOENDOPEPTIDASE"/>
    <property type="match status" value="1"/>
</dbReference>
<organism evidence="15 16">
    <name type="scientific">Anopheles dirus</name>
    <dbReference type="NCBI Taxonomy" id="7168"/>
    <lineage>
        <taxon>Eukaryota</taxon>
        <taxon>Metazoa</taxon>
        <taxon>Ecdysozoa</taxon>
        <taxon>Arthropoda</taxon>
        <taxon>Hexapoda</taxon>
        <taxon>Insecta</taxon>
        <taxon>Pterygota</taxon>
        <taxon>Neoptera</taxon>
        <taxon>Endopterygota</taxon>
        <taxon>Diptera</taxon>
        <taxon>Nematocera</taxon>
        <taxon>Culicoidea</taxon>
        <taxon>Culicidae</taxon>
        <taxon>Anophelinae</taxon>
        <taxon>Anopheles</taxon>
    </lineage>
</organism>
<evidence type="ECO:0000256" key="1">
    <source>
        <dbReference type="ARBA" id="ARBA00022670"/>
    </source>
</evidence>
<evidence type="ECO:0000256" key="9">
    <source>
        <dbReference type="ARBA" id="ARBA00023180"/>
    </source>
</evidence>
<keyword evidence="5 10" id="KW-0862">Zinc</keyword>
<keyword evidence="2 10" id="KW-0479">Metal-binding</keyword>
<feature type="compositionally biased region" description="Basic residues" evidence="12">
    <location>
        <begin position="16"/>
        <end position="30"/>
    </location>
</feature>
<keyword evidence="13" id="KW-1133">Transmembrane helix</keyword>
<dbReference type="InterPro" id="IPR001506">
    <property type="entry name" value="Peptidase_M12A"/>
</dbReference>
<dbReference type="GO" id="GO:0008270">
    <property type="term" value="F:zinc ion binding"/>
    <property type="evidence" value="ECO:0007669"/>
    <property type="project" value="UniProtKB-UniRule"/>
</dbReference>
<evidence type="ECO:0000256" key="3">
    <source>
        <dbReference type="ARBA" id="ARBA00022729"/>
    </source>
</evidence>
<keyword evidence="8" id="KW-1015">Disulfide bond</keyword>
<keyword evidence="4 10" id="KW-0378">Hydrolase</keyword>
<evidence type="ECO:0000256" key="8">
    <source>
        <dbReference type="ARBA" id="ARBA00023157"/>
    </source>
</evidence>
<dbReference type="CDD" id="cd04280">
    <property type="entry name" value="ZnMc_astacin_like"/>
    <property type="match status" value="1"/>
</dbReference>
<keyword evidence="9" id="KW-0325">Glycoprotein</keyword>
<dbReference type="EC" id="3.4.24.-" evidence="11"/>
<dbReference type="Pfam" id="PF01400">
    <property type="entry name" value="Astacin"/>
    <property type="match status" value="1"/>
</dbReference>
<dbReference type="AlphaFoldDB" id="A0A182NXU8"/>
<dbReference type="Gene3D" id="3.40.390.10">
    <property type="entry name" value="Collagenase (Catalytic Domain)"/>
    <property type="match status" value="1"/>
</dbReference>
<keyword evidence="16" id="KW-1185">Reference proteome</keyword>
<evidence type="ECO:0000259" key="14">
    <source>
        <dbReference type="PROSITE" id="PS51864"/>
    </source>
</evidence>
<dbReference type="InterPro" id="IPR024079">
    <property type="entry name" value="MetalloPept_cat_dom_sf"/>
</dbReference>
<dbReference type="PANTHER" id="PTHR10127">
    <property type="entry name" value="DISCOIDIN, CUB, EGF, LAMININ , AND ZINC METALLOPROTEASE DOMAIN CONTAINING"/>
    <property type="match status" value="1"/>
</dbReference>
<evidence type="ECO:0000256" key="4">
    <source>
        <dbReference type="ARBA" id="ARBA00022801"/>
    </source>
</evidence>
<sequence>MCVCPVSSTPSQPHPRSTKKAEKKKKRQSMGRHGGVVVAVAWVTAVGVVMLGGRLESDARVLGGRRYRDYDFDFSHLGEAVYGSHDTAAIGELVAAWSRSRNASTLNPEELGTYGEGDIYQPLVERNALKFTSSKWKKGVVPYDFSDEFSIGDLQKLFSAFEQFQQKTCIRFVPRTKERDYVVIEGRSSGCWSAVGRMGGRQVVNLQRNGCLQNEGTIIHELMHVLGFLHEHTRYDRDRYVNIFFRNVRPNLLSNFGRESESQTTTLGMPYDYGSVMHYSRTAFSKNGKPTLEPKVRGKLAGLPGRCVIRTLTLLSSFFHHVGPCQIKYGGQLGQRAGFSAKDVQKINQLYCHR</sequence>
<keyword evidence="1 10" id="KW-0645">Protease</keyword>
<dbReference type="GO" id="GO:0006508">
    <property type="term" value="P:proteolysis"/>
    <property type="evidence" value="ECO:0007669"/>
    <property type="project" value="UniProtKB-KW"/>
</dbReference>
<dbReference type="SUPFAM" id="SSF55486">
    <property type="entry name" value="Metalloproteases ('zincins'), catalytic domain"/>
    <property type="match status" value="1"/>
</dbReference>
<evidence type="ECO:0000256" key="6">
    <source>
        <dbReference type="ARBA" id="ARBA00023049"/>
    </source>
</evidence>
<protein>
    <recommendedName>
        <fullName evidence="11">Metalloendopeptidase</fullName>
        <ecNumber evidence="11">3.4.24.-</ecNumber>
    </recommendedName>
</protein>
<evidence type="ECO:0000313" key="15">
    <source>
        <dbReference type="EnsemblMetazoa" id="ADIR014668-PA"/>
    </source>
</evidence>
<evidence type="ECO:0000313" key="16">
    <source>
        <dbReference type="Proteomes" id="UP000075884"/>
    </source>
</evidence>
<feature type="binding site" evidence="10">
    <location>
        <position position="224"/>
    </location>
    <ligand>
        <name>Zn(2+)</name>
        <dbReference type="ChEBI" id="CHEBI:29105"/>
        <note>catalytic</note>
    </ligand>
</feature>
<name>A0A182NXU8_9DIPT</name>
<feature type="domain" description="Peptidase M12A" evidence="14">
    <location>
        <begin position="127"/>
        <end position="353"/>
    </location>
</feature>
<feature type="active site" evidence="10">
    <location>
        <position position="221"/>
    </location>
</feature>
<dbReference type="InterPro" id="IPR006026">
    <property type="entry name" value="Peptidase_Metallo"/>
</dbReference>
<evidence type="ECO:0000256" key="2">
    <source>
        <dbReference type="ARBA" id="ARBA00022723"/>
    </source>
</evidence>
<reference evidence="15" key="2">
    <citation type="submission" date="2020-05" db="UniProtKB">
        <authorList>
            <consortium name="EnsemblMetazoa"/>
        </authorList>
    </citation>
    <scope>IDENTIFICATION</scope>
    <source>
        <strain evidence="15">WRAIR2</strain>
    </source>
</reference>
<comment type="cofactor">
    <cofactor evidence="10 11">
        <name>Zn(2+)</name>
        <dbReference type="ChEBI" id="CHEBI:29105"/>
    </cofactor>
    <text evidence="10 11">Binds 1 zinc ion per subunit.</text>
</comment>
<feature type="binding site" evidence="10">
    <location>
        <position position="230"/>
    </location>
    <ligand>
        <name>Zn(2+)</name>
        <dbReference type="ChEBI" id="CHEBI:29105"/>
        <note>catalytic</note>
    </ligand>
</feature>
<evidence type="ECO:0000256" key="11">
    <source>
        <dbReference type="RuleBase" id="RU361183"/>
    </source>
</evidence>
<dbReference type="Proteomes" id="UP000075884">
    <property type="component" value="Unassembled WGS sequence"/>
</dbReference>
<feature type="binding site" evidence="10">
    <location>
        <position position="220"/>
    </location>
    <ligand>
        <name>Zn(2+)</name>
        <dbReference type="ChEBI" id="CHEBI:29105"/>
        <note>catalytic</note>
    </ligand>
</feature>
<evidence type="ECO:0000256" key="13">
    <source>
        <dbReference type="SAM" id="Phobius"/>
    </source>
</evidence>
<feature type="transmembrane region" description="Helical" evidence="13">
    <location>
        <begin position="33"/>
        <end position="53"/>
    </location>
</feature>
<feature type="compositionally biased region" description="Polar residues" evidence="12">
    <location>
        <begin position="1"/>
        <end position="15"/>
    </location>
</feature>
<keyword evidence="3" id="KW-0732">Signal</keyword>
<dbReference type="GO" id="GO:0004222">
    <property type="term" value="F:metalloendopeptidase activity"/>
    <property type="evidence" value="ECO:0007669"/>
    <property type="project" value="UniProtKB-UniRule"/>
</dbReference>
<keyword evidence="13" id="KW-0812">Transmembrane</keyword>
<keyword evidence="6 10" id="KW-0482">Metalloprotease</keyword>
<dbReference type="PRINTS" id="PR00480">
    <property type="entry name" value="ASTACIN"/>
</dbReference>
<reference evidence="16" key="1">
    <citation type="submission" date="2013-03" db="EMBL/GenBank/DDBJ databases">
        <title>The Genome Sequence of Anopheles dirus WRAIR2.</title>
        <authorList>
            <consortium name="The Broad Institute Genomics Platform"/>
            <person name="Neafsey D.E."/>
            <person name="Walton C."/>
            <person name="Walker B."/>
            <person name="Young S.K."/>
            <person name="Zeng Q."/>
            <person name="Gargeya S."/>
            <person name="Fitzgerald M."/>
            <person name="Haas B."/>
            <person name="Abouelleil A."/>
            <person name="Allen A.W."/>
            <person name="Alvarado L."/>
            <person name="Arachchi H.M."/>
            <person name="Berlin A.M."/>
            <person name="Chapman S.B."/>
            <person name="Gainer-Dewar J."/>
            <person name="Goldberg J."/>
            <person name="Griggs A."/>
            <person name="Gujja S."/>
            <person name="Hansen M."/>
            <person name="Howarth C."/>
            <person name="Imamovic A."/>
            <person name="Ireland A."/>
            <person name="Larimer J."/>
            <person name="McCowan C."/>
            <person name="Murphy C."/>
            <person name="Pearson M."/>
            <person name="Poon T.W."/>
            <person name="Priest M."/>
            <person name="Roberts A."/>
            <person name="Saif S."/>
            <person name="Shea T."/>
            <person name="Sisk P."/>
            <person name="Sykes S."/>
            <person name="Wortman J."/>
            <person name="Nusbaum C."/>
            <person name="Birren B."/>
        </authorList>
    </citation>
    <scope>NUCLEOTIDE SEQUENCE [LARGE SCALE GENOMIC DNA]</scope>
    <source>
        <strain evidence="16">WRAIR2</strain>
    </source>
</reference>
<evidence type="ECO:0000256" key="12">
    <source>
        <dbReference type="SAM" id="MobiDB-lite"/>
    </source>
</evidence>
<dbReference type="PROSITE" id="PS51864">
    <property type="entry name" value="ASTACIN"/>
    <property type="match status" value="1"/>
</dbReference>
<comment type="caution">
    <text evidence="10">Lacks conserved residue(s) required for the propagation of feature annotation.</text>
</comment>
<dbReference type="FunFam" id="3.40.390.10:FF:000015">
    <property type="entry name" value="Meprin A subunit"/>
    <property type="match status" value="1"/>
</dbReference>
<accession>A0A182NXU8</accession>
<dbReference type="InterPro" id="IPR034035">
    <property type="entry name" value="Astacin-like_dom"/>
</dbReference>
<dbReference type="EnsemblMetazoa" id="ADIR014668-RA">
    <property type="protein sequence ID" value="ADIR014668-PA"/>
    <property type="gene ID" value="ADIR014668"/>
</dbReference>
<dbReference type="VEuPathDB" id="VectorBase:ADIR014668"/>
<evidence type="ECO:0000256" key="10">
    <source>
        <dbReference type="PROSITE-ProRule" id="PRU01211"/>
    </source>
</evidence>
<evidence type="ECO:0000256" key="7">
    <source>
        <dbReference type="ARBA" id="ARBA00023145"/>
    </source>
</evidence>